<evidence type="ECO:0000313" key="5">
    <source>
        <dbReference type="EMBL" id="POY75983.1"/>
    </source>
</evidence>
<dbReference type="GO" id="GO:0036297">
    <property type="term" value="P:interstrand cross-link repair"/>
    <property type="evidence" value="ECO:0007669"/>
    <property type="project" value="TreeGrafter"/>
</dbReference>
<dbReference type="PANTHER" id="PTHR23240:SF8">
    <property type="entry name" value="PROTEIN ARTEMIS"/>
    <property type="match status" value="1"/>
</dbReference>
<keyword evidence="2" id="KW-0378">Hydrolase</keyword>
<gene>
    <name evidence="5" type="ORF">BMF94_1068</name>
</gene>
<keyword evidence="3" id="KW-0269">Exonuclease</keyword>
<dbReference type="STRING" id="741276.A0A2S5BGV8"/>
<sequence>MSTHDGWVKPFSFLRIDNFSMQTNEESHAFPLYYLLTHAHSDHLNGLNAKGFNGKLYMTAPTKQLVLDWMEAQERVRYAELGNRIKPSYKFANLEMRRRRPRGSGSAPSIAQQIVTIAYNQPFELEGPDGKPVRVVAIDANHCPGSCMYLIEGKVDGREHNVLVTGDIRIDADYLETLRRNPFLQPYMRYETPTERAASSSELFAPRERATSNGGDAATDARPRKRTRLAPKPLYRIWLDTSQVGLDEPLVPKEQAVADLIDLIGSFPDDTLFFLNAWTHGYEDMLKGIYRAYGEKIHVDWHKGKMYTSNAMRQSDPLLADLVHPDPMPSTLPHAAASHPPFVGRFHACERRWKCDEVWQHGVGCYCWEDEYQDHLQGVKKLRRPGSGERLPGQQEKLVVNVNPAEMPQWMWDEYLEEKKGQIARWKAQQAHGVPDGGKAVELPTSIVVPLARHSSLPELRSLVALFNPMTIYPLTCSHPKLYKMLPSIFGDLLAPGGKEQVQQEALKWAAAYAARQRQKLLEATLEEEDEHDGLIVPGLVADIAKKGLNVEGGEAAIKEYELWLRELQAQAATRSATPAQHAPQAGPSKRHRDDDADEDGPNAGSGDRISSDWVHVPRATEGDGGGSDAESAGGKEQNSGSSQQEPVEAANPEPDSLPAMRAGPPRMPSPFLHASQAEPPRLMSPFRMESSASPSIASGGRAGSLASISLSNSTAPRRRPSPELEVTPRTETSPSSAIGSPSSSSRMLAPVKAGPVQSPVASERTVSLPTKSPTASGSSSGAVLPPSSQIDRQQRKLYVEAFYRRFRGKIGVDGRIVPFEEGDPRLKGRRPLKTPSRPDPEQKEDQAVQLSPGSFRTVSATVSP</sequence>
<feature type="compositionally biased region" description="Polar residues" evidence="4">
    <location>
        <begin position="637"/>
        <end position="646"/>
    </location>
</feature>
<organism evidence="5 6">
    <name type="scientific">Rhodotorula taiwanensis</name>
    <dbReference type="NCBI Taxonomy" id="741276"/>
    <lineage>
        <taxon>Eukaryota</taxon>
        <taxon>Fungi</taxon>
        <taxon>Dikarya</taxon>
        <taxon>Basidiomycota</taxon>
        <taxon>Pucciniomycotina</taxon>
        <taxon>Microbotryomycetes</taxon>
        <taxon>Sporidiobolales</taxon>
        <taxon>Sporidiobolaceae</taxon>
        <taxon>Rhodotorula</taxon>
    </lineage>
</organism>
<dbReference type="EMBL" id="PJQD01000009">
    <property type="protein sequence ID" value="POY75983.1"/>
    <property type="molecule type" value="Genomic_DNA"/>
</dbReference>
<evidence type="ECO:0008006" key="7">
    <source>
        <dbReference type="Google" id="ProtNLM"/>
    </source>
</evidence>
<feature type="compositionally biased region" description="Low complexity" evidence="4">
    <location>
        <begin position="734"/>
        <end position="746"/>
    </location>
</feature>
<feature type="region of interest" description="Disordered" evidence="4">
    <location>
        <begin position="573"/>
        <end position="792"/>
    </location>
</feature>
<dbReference type="Gene3D" id="3.60.15.10">
    <property type="entry name" value="Ribonuclease Z/Hydroxyacylglutathione hydrolase-like"/>
    <property type="match status" value="1"/>
</dbReference>
<dbReference type="InterPro" id="IPR036866">
    <property type="entry name" value="RibonucZ/Hydroxyglut_hydro"/>
</dbReference>
<feature type="compositionally biased region" description="Polar residues" evidence="4">
    <location>
        <begin position="765"/>
        <end position="792"/>
    </location>
</feature>
<name>A0A2S5BGV8_9BASI</name>
<dbReference type="GO" id="GO:0035312">
    <property type="term" value="F:5'-3' DNA exonuclease activity"/>
    <property type="evidence" value="ECO:0007669"/>
    <property type="project" value="TreeGrafter"/>
</dbReference>
<dbReference type="GO" id="GO:0003684">
    <property type="term" value="F:damaged DNA binding"/>
    <property type="evidence" value="ECO:0007669"/>
    <property type="project" value="TreeGrafter"/>
</dbReference>
<evidence type="ECO:0000256" key="1">
    <source>
        <dbReference type="ARBA" id="ARBA00022722"/>
    </source>
</evidence>
<evidence type="ECO:0000256" key="4">
    <source>
        <dbReference type="SAM" id="MobiDB-lite"/>
    </source>
</evidence>
<reference evidence="5 6" key="1">
    <citation type="journal article" date="2018" name="Front. Microbiol.">
        <title>Prospects for Fungal Bioremediation of Acidic Radioactive Waste Sites: Characterization and Genome Sequence of Rhodotorula taiwanensis MD1149.</title>
        <authorList>
            <person name="Tkavc R."/>
            <person name="Matrosova V.Y."/>
            <person name="Grichenko O.E."/>
            <person name="Gostincar C."/>
            <person name="Volpe R.P."/>
            <person name="Klimenkova P."/>
            <person name="Gaidamakova E.K."/>
            <person name="Zhou C.E."/>
            <person name="Stewart B.J."/>
            <person name="Lyman M.G."/>
            <person name="Malfatti S.A."/>
            <person name="Rubinfeld B."/>
            <person name="Courtot M."/>
            <person name="Singh J."/>
            <person name="Dalgard C.L."/>
            <person name="Hamilton T."/>
            <person name="Frey K.G."/>
            <person name="Gunde-Cimerman N."/>
            <person name="Dugan L."/>
            <person name="Daly M.J."/>
        </authorList>
    </citation>
    <scope>NUCLEOTIDE SEQUENCE [LARGE SCALE GENOMIC DNA]</scope>
    <source>
        <strain evidence="5 6">MD1149</strain>
    </source>
</reference>
<dbReference type="OrthoDB" id="5561659at2759"/>
<keyword evidence="6" id="KW-1185">Reference proteome</keyword>
<feature type="compositionally biased region" description="Polar residues" evidence="4">
    <location>
        <begin position="707"/>
        <end position="716"/>
    </location>
</feature>
<proteinExistence type="predicted"/>
<evidence type="ECO:0000256" key="2">
    <source>
        <dbReference type="ARBA" id="ARBA00022801"/>
    </source>
</evidence>
<comment type="caution">
    <text evidence="5">The sequence shown here is derived from an EMBL/GenBank/DDBJ whole genome shotgun (WGS) entry which is preliminary data.</text>
</comment>
<feature type="compositionally biased region" description="Polar residues" evidence="4">
    <location>
        <begin position="849"/>
        <end position="865"/>
    </location>
</feature>
<dbReference type="GO" id="GO:0006303">
    <property type="term" value="P:double-strand break repair via nonhomologous end joining"/>
    <property type="evidence" value="ECO:0007669"/>
    <property type="project" value="TreeGrafter"/>
</dbReference>
<dbReference type="GO" id="GO:0000723">
    <property type="term" value="P:telomere maintenance"/>
    <property type="evidence" value="ECO:0007669"/>
    <property type="project" value="TreeGrafter"/>
</dbReference>
<dbReference type="AlphaFoldDB" id="A0A2S5BGV8"/>
<dbReference type="Proteomes" id="UP000237144">
    <property type="component" value="Unassembled WGS sequence"/>
</dbReference>
<dbReference type="PANTHER" id="PTHR23240">
    <property type="entry name" value="DNA CROSS-LINK REPAIR PROTEIN PSO2/SNM1-RELATED"/>
    <property type="match status" value="1"/>
</dbReference>
<accession>A0A2S5BGV8</accession>
<feature type="compositionally biased region" description="Basic and acidic residues" evidence="4">
    <location>
        <begin position="837"/>
        <end position="847"/>
    </location>
</feature>
<evidence type="ECO:0000313" key="6">
    <source>
        <dbReference type="Proteomes" id="UP000237144"/>
    </source>
</evidence>
<protein>
    <recommendedName>
        <fullName evidence="7">DNA repair metallo-beta-lactamase domain-containing protein</fullName>
    </recommendedName>
</protein>
<feature type="region of interest" description="Disordered" evidence="4">
    <location>
        <begin position="819"/>
        <end position="865"/>
    </location>
</feature>
<feature type="region of interest" description="Disordered" evidence="4">
    <location>
        <begin position="194"/>
        <end position="225"/>
    </location>
</feature>
<keyword evidence="1" id="KW-0540">Nuclease</keyword>
<dbReference type="SUPFAM" id="SSF56281">
    <property type="entry name" value="Metallo-hydrolase/oxidoreductase"/>
    <property type="match status" value="1"/>
</dbReference>
<evidence type="ECO:0000256" key="3">
    <source>
        <dbReference type="ARBA" id="ARBA00022839"/>
    </source>
</evidence>